<organism evidence="1 2">
    <name type="scientific">Subsaximicrobium wynnwilliamsii</name>
    <dbReference type="NCBI Taxonomy" id="291179"/>
    <lineage>
        <taxon>Bacteria</taxon>
        <taxon>Pseudomonadati</taxon>
        <taxon>Bacteroidota</taxon>
        <taxon>Flavobacteriia</taxon>
        <taxon>Flavobacteriales</taxon>
        <taxon>Flavobacteriaceae</taxon>
        <taxon>Subsaximicrobium</taxon>
    </lineage>
</organism>
<keyword evidence="2" id="KW-1185">Reference proteome</keyword>
<dbReference type="RefSeq" id="WP_147087121.1">
    <property type="nucleotide sequence ID" value="NZ_VORM01000009.1"/>
</dbReference>
<dbReference type="EMBL" id="VORO01000015">
    <property type="protein sequence ID" value="TXD88321.1"/>
    <property type="molecule type" value="Genomic_DNA"/>
</dbReference>
<dbReference type="Gene3D" id="2.40.160.10">
    <property type="entry name" value="Porin"/>
    <property type="match status" value="1"/>
</dbReference>
<comment type="caution">
    <text evidence="1">The sequence shown here is derived from an EMBL/GenBank/DDBJ whole genome shotgun (WGS) entry which is preliminary data.</text>
</comment>
<dbReference type="AlphaFoldDB" id="A0A5C6ZGB3"/>
<dbReference type="InterPro" id="IPR023614">
    <property type="entry name" value="Porin_dom_sf"/>
</dbReference>
<name>A0A5C6ZGB3_9FLAO</name>
<reference evidence="1 2" key="1">
    <citation type="submission" date="2019-08" db="EMBL/GenBank/DDBJ databases">
        <title>Genomes of Subsaximicrobium wynnwilliamsii strains.</title>
        <authorList>
            <person name="Bowman J.P."/>
        </authorList>
    </citation>
    <scope>NUCLEOTIDE SEQUENCE [LARGE SCALE GENOMIC DNA]</scope>
    <source>
        <strain evidence="1 2">2-80-2</strain>
    </source>
</reference>
<sequence length="422" mass="47510">MESTDWGHKPLRLNLNDNGTHWISFHTYAQFWMRGTENNPGSSLSEEPQSSTFDISIRRFRLGIQAQLTEQLFVYSQVGINNLNYLSPRGTPTDLLDAYAEYALSEALEFGAGKTAWTGLSRYSAPNTSKLLSHDIVLLALPTSDETNDLIRKLSVYAKGKLGALDYRIVYSKPFSPRNSANFDSELIENSAKFTDKSTGNIYSGYFKWAFLDSESNKIPFSDGTYLGKKKILNIGIGAEFQNMALASLQNGETQFHDMSLWAADVFLDLPINQKKTSVLTSYLGYFNYDFGPNYIRNTGVNNPIVSVNPDQASFNGAGNAYPVVGTGNSIYAQIGYLFPYLGATQKYGRLQPFVSYQYSDFEVLNDPMTTYDFGINWYLKGHLSKFTLNLQSRPIYGETSEGITLEDRKWSVILQYIIRLE</sequence>
<proteinExistence type="predicted"/>
<dbReference type="Proteomes" id="UP000321578">
    <property type="component" value="Unassembled WGS sequence"/>
</dbReference>
<evidence type="ECO:0000313" key="1">
    <source>
        <dbReference type="EMBL" id="TXD88321.1"/>
    </source>
</evidence>
<evidence type="ECO:0000313" key="2">
    <source>
        <dbReference type="Proteomes" id="UP000321578"/>
    </source>
</evidence>
<evidence type="ECO:0008006" key="3">
    <source>
        <dbReference type="Google" id="ProtNLM"/>
    </source>
</evidence>
<protein>
    <recommendedName>
        <fullName evidence="3">Porin</fullName>
    </recommendedName>
</protein>
<accession>A0A5C6ZGB3</accession>
<gene>
    <name evidence="1" type="ORF">ESY86_13540</name>
</gene>
<dbReference type="OrthoDB" id="9771991at2"/>